<organism evidence="2">
    <name type="scientific">marine sediment metagenome</name>
    <dbReference type="NCBI Taxonomy" id="412755"/>
    <lineage>
        <taxon>unclassified sequences</taxon>
        <taxon>metagenomes</taxon>
        <taxon>ecological metagenomes</taxon>
    </lineage>
</organism>
<dbReference type="Gene3D" id="3.30.450.40">
    <property type="match status" value="1"/>
</dbReference>
<proteinExistence type="predicted"/>
<dbReference type="AlphaFoldDB" id="A0A0F9EZP4"/>
<reference evidence="2" key="1">
    <citation type="journal article" date="2015" name="Nature">
        <title>Complex archaea that bridge the gap between prokaryotes and eukaryotes.</title>
        <authorList>
            <person name="Spang A."/>
            <person name="Saw J.H."/>
            <person name="Jorgensen S.L."/>
            <person name="Zaremba-Niedzwiedzka K."/>
            <person name="Martijn J."/>
            <person name="Lind A.E."/>
            <person name="van Eijk R."/>
            <person name="Schleper C."/>
            <person name="Guy L."/>
            <person name="Ettema T.J."/>
        </authorList>
    </citation>
    <scope>NUCLEOTIDE SEQUENCE</scope>
</reference>
<dbReference type="InterPro" id="IPR029016">
    <property type="entry name" value="GAF-like_dom_sf"/>
</dbReference>
<feature type="domain" description="GAF" evidence="1">
    <location>
        <begin position="23"/>
        <end position="139"/>
    </location>
</feature>
<protein>
    <recommendedName>
        <fullName evidence="1">GAF domain-containing protein</fullName>
    </recommendedName>
</protein>
<dbReference type="InterPro" id="IPR003018">
    <property type="entry name" value="GAF"/>
</dbReference>
<dbReference type="SUPFAM" id="SSF55781">
    <property type="entry name" value="GAF domain-like"/>
    <property type="match status" value="1"/>
</dbReference>
<dbReference type="Pfam" id="PF01590">
    <property type="entry name" value="GAF"/>
    <property type="match status" value="1"/>
</dbReference>
<comment type="caution">
    <text evidence="2">The sequence shown here is derived from an EMBL/GenBank/DDBJ whole genome shotgun (WGS) entry which is preliminary data.</text>
</comment>
<evidence type="ECO:0000313" key="2">
    <source>
        <dbReference type="EMBL" id="KKL50465.1"/>
    </source>
</evidence>
<gene>
    <name evidence="2" type="ORF">LCGC14_2305230</name>
</gene>
<evidence type="ECO:0000259" key="1">
    <source>
        <dbReference type="Pfam" id="PF01590"/>
    </source>
</evidence>
<dbReference type="EMBL" id="LAZR01032587">
    <property type="protein sequence ID" value="KKL50465.1"/>
    <property type="molecule type" value="Genomic_DNA"/>
</dbReference>
<accession>A0A0F9EZP4</accession>
<sequence length="148" mass="16102">MNQQFNLTQVALELAQSTLHEHSFDQLLATVERVIPSDASALLVLQGEQLKPLAIKGLMPDSLGRRFKIVEHPRLEAICKSTLALQFAHDCPLPDPYDGLLLAKTGDIPVHACLGLPLYDKNALLGVLTFDSLNANAFNSISADTLNT</sequence>
<feature type="non-terminal residue" evidence="2">
    <location>
        <position position="148"/>
    </location>
</feature>
<name>A0A0F9EZP4_9ZZZZ</name>